<evidence type="ECO:0000313" key="1">
    <source>
        <dbReference type="EMBL" id="VTT72550.1"/>
    </source>
</evidence>
<sequence>MEQVGEDLRDAFDPVEDRATIRRNLQLYSPPGAQFDSSPQDLETSGLDCLIVLIRWIYSQMLPRYFDKEKRKDVEQRNPLLALAWAYIESDEEKIAWAHSKQHILKLLNSHHSRQPETSFLSLINSPLMKETFWLDNAHFLYRECLIRQHGAQWESADMGPNPAATMVDISTMVVDRAQKPNRSFKKFMETPFKLLEKRDKQILKLCAEPAVIRVHYKTRKDLEPFPFSELQNFRVPVYYIDDIDASAPLPLPNLCLYTLIASVSLATDKERIRTYKFLGEEISPCSYTGRGKRWSLEDKIDGEFMLFYFRAGRVEFDPEIPEIGTLPQDNPTFAFLNKFFDDCKKADENKRGH</sequence>
<proteinExistence type="predicted"/>
<accession>A0A0I9YCC1</accession>
<gene>
    <name evidence="1" type="ORF">C2S_8636</name>
</gene>
<organism evidence="1 2">
    <name type="scientific">Fusarium fujikuroi</name>
    <name type="common">Bakanae and foot rot disease fungus</name>
    <name type="synonym">Gibberella fujikuroi</name>
    <dbReference type="NCBI Taxonomy" id="5127"/>
    <lineage>
        <taxon>Eukaryota</taxon>
        <taxon>Fungi</taxon>
        <taxon>Dikarya</taxon>
        <taxon>Ascomycota</taxon>
        <taxon>Pezizomycotina</taxon>
        <taxon>Sordariomycetes</taxon>
        <taxon>Hypocreomycetidae</taxon>
        <taxon>Hypocreales</taxon>
        <taxon>Nectriaceae</taxon>
        <taxon>Fusarium</taxon>
        <taxon>Fusarium fujikuroi species complex</taxon>
    </lineage>
</organism>
<dbReference type="eggNOG" id="ENOG502RNAT">
    <property type="taxonomic scope" value="Eukaryota"/>
</dbReference>
<dbReference type="Proteomes" id="UP000760494">
    <property type="component" value="Unassembled WGS sequence"/>
</dbReference>
<dbReference type="AlphaFoldDB" id="A0A0I9YCC1"/>
<reference evidence="1" key="1">
    <citation type="submission" date="2019-05" db="EMBL/GenBank/DDBJ databases">
        <authorList>
            <person name="Piombo E."/>
        </authorList>
    </citation>
    <scope>NUCLEOTIDE SEQUENCE</scope>
    <source>
        <strain evidence="1">C2S</strain>
    </source>
</reference>
<name>A0A0I9YCC1_FUSFU</name>
<dbReference type="EMBL" id="CABFJX010000346">
    <property type="protein sequence ID" value="VTT72550.1"/>
    <property type="molecule type" value="Genomic_DNA"/>
</dbReference>
<protein>
    <submittedName>
        <fullName evidence="1">Uncharacterized protein</fullName>
    </submittedName>
</protein>
<evidence type="ECO:0000313" key="2">
    <source>
        <dbReference type="Proteomes" id="UP000760494"/>
    </source>
</evidence>
<dbReference type="OrthoDB" id="4806845at2759"/>
<comment type="caution">
    <text evidence="1">The sequence shown here is derived from an EMBL/GenBank/DDBJ whole genome shotgun (WGS) entry which is preliminary data.</text>
</comment>